<evidence type="ECO:0000313" key="3">
    <source>
        <dbReference type="Proteomes" id="UP000054107"/>
    </source>
</evidence>
<dbReference type="AlphaFoldDB" id="A0A0B7NCT2"/>
<dbReference type="EMBL" id="LN729408">
    <property type="protein sequence ID" value="CEP13195.1"/>
    <property type="molecule type" value="Genomic_DNA"/>
</dbReference>
<dbReference type="OrthoDB" id="1845550at2759"/>
<feature type="coiled-coil region" evidence="1">
    <location>
        <begin position="35"/>
        <end position="65"/>
    </location>
</feature>
<keyword evidence="1" id="KW-0175">Coiled coil</keyword>
<organism evidence="2 3">
    <name type="scientific">Parasitella parasitica</name>
    <dbReference type="NCBI Taxonomy" id="35722"/>
    <lineage>
        <taxon>Eukaryota</taxon>
        <taxon>Fungi</taxon>
        <taxon>Fungi incertae sedis</taxon>
        <taxon>Mucoromycota</taxon>
        <taxon>Mucoromycotina</taxon>
        <taxon>Mucoromycetes</taxon>
        <taxon>Mucorales</taxon>
        <taxon>Mucorineae</taxon>
        <taxon>Mucoraceae</taxon>
        <taxon>Parasitella</taxon>
    </lineage>
</organism>
<protein>
    <submittedName>
        <fullName evidence="2">Uncharacterized protein</fullName>
    </submittedName>
</protein>
<accession>A0A0B7NCT2</accession>
<keyword evidence="3" id="KW-1185">Reference proteome</keyword>
<gene>
    <name evidence="2" type="primary">PARPA_07244.1 scaffold 26887</name>
</gene>
<reference evidence="2 3" key="1">
    <citation type="submission" date="2014-09" db="EMBL/GenBank/DDBJ databases">
        <authorList>
            <person name="Ellenberger Sabrina"/>
        </authorList>
    </citation>
    <scope>NUCLEOTIDE SEQUENCE [LARGE SCALE GENOMIC DNA]</scope>
    <source>
        <strain evidence="2 3">CBS 412.66</strain>
    </source>
</reference>
<dbReference type="Proteomes" id="UP000054107">
    <property type="component" value="Unassembled WGS sequence"/>
</dbReference>
<proteinExistence type="predicted"/>
<evidence type="ECO:0000313" key="2">
    <source>
        <dbReference type="EMBL" id="CEP13195.1"/>
    </source>
</evidence>
<sequence length="68" mass="7966">MSSKYYAKIFGVGLAMGAGLEMLLIKSNYYQMLAASEAKQRLKDLKQEREDLERYNRMQQQQQQQKST</sequence>
<evidence type="ECO:0000256" key="1">
    <source>
        <dbReference type="SAM" id="Coils"/>
    </source>
</evidence>
<name>A0A0B7NCT2_9FUNG</name>